<feature type="compositionally biased region" description="Acidic residues" evidence="1">
    <location>
        <begin position="62"/>
        <end position="71"/>
    </location>
</feature>
<evidence type="ECO:0000313" key="3">
    <source>
        <dbReference type="EMBL" id="GJS69156.1"/>
    </source>
</evidence>
<dbReference type="CDD" id="cd09272">
    <property type="entry name" value="RNase_HI_RT_Ty1"/>
    <property type="match status" value="1"/>
</dbReference>
<evidence type="ECO:0000259" key="2">
    <source>
        <dbReference type="Pfam" id="PF07727"/>
    </source>
</evidence>
<protein>
    <submittedName>
        <fullName evidence="3">Retrovirus-related pol polyprotein from transposon TNT 1-94</fullName>
    </submittedName>
</protein>
<keyword evidence="4" id="KW-1185">Reference proteome</keyword>
<name>A0ABQ4XVM3_9ASTR</name>
<accession>A0ABQ4XVM3</accession>
<reference evidence="3" key="1">
    <citation type="journal article" date="2022" name="Int. J. Mol. Sci.">
        <title>Draft Genome of Tanacetum Coccineum: Genomic Comparison of Closely Related Tanacetum-Family Plants.</title>
        <authorList>
            <person name="Yamashiro T."/>
            <person name="Shiraishi A."/>
            <person name="Nakayama K."/>
            <person name="Satake H."/>
        </authorList>
    </citation>
    <scope>NUCLEOTIDE SEQUENCE</scope>
</reference>
<dbReference type="SUPFAM" id="SSF56672">
    <property type="entry name" value="DNA/RNA polymerases"/>
    <property type="match status" value="1"/>
</dbReference>
<feature type="compositionally biased region" description="Polar residues" evidence="1">
    <location>
        <begin position="41"/>
        <end position="61"/>
    </location>
</feature>
<dbReference type="Proteomes" id="UP001151760">
    <property type="component" value="Unassembled WGS sequence"/>
</dbReference>
<comment type="caution">
    <text evidence="3">The sequence shown here is derived from an EMBL/GenBank/DDBJ whole genome shotgun (WGS) entry which is preliminary data.</text>
</comment>
<evidence type="ECO:0000256" key="1">
    <source>
        <dbReference type="SAM" id="MobiDB-lite"/>
    </source>
</evidence>
<proteinExistence type="predicted"/>
<evidence type="ECO:0000313" key="4">
    <source>
        <dbReference type="Proteomes" id="UP001151760"/>
    </source>
</evidence>
<dbReference type="InterPro" id="IPR043502">
    <property type="entry name" value="DNA/RNA_pol_sf"/>
</dbReference>
<dbReference type="EMBL" id="BQNB010009843">
    <property type="protein sequence ID" value="GJS69156.1"/>
    <property type="molecule type" value="Genomic_DNA"/>
</dbReference>
<feature type="non-terminal residue" evidence="3">
    <location>
        <position position="1"/>
    </location>
</feature>
<dbReference type="Pfam" id="PF07727">
    <property type="entry name" value="RVT_2"/>
    <property type="match status" value="1"/>
</dbReference>
<organism evidence="3 4">
    <name type="scientific">Tanacetum coccineum</name>
    <dbReference type="NCBI Taxonomy" id="301880"/>
    <lineage>
        <taxon>Eukaryota</taxon>
        <taxon>Viridiplantae</taxon>
        <taxon>Streptophyta</taxon>
        <taxon>Embryophyta</taxon>
        <taxon>Tracheophyta</taxon>
        <taxon>Spermatophyta</taxon>
        <taxon>Magnoliopsida</taxon>
        <taxon>eudicotyledons</taxon>
        <taxon>Gunneridae</taxon>
        <taxon>Pentapetalae</taxon>
        <taxon>asterids</taxon>
        <taxon>campanulids</taxon>
        <taxon>Asterales</taxon>
        <taxon>Asteraceae</taxon>
        <taxon>Asteroideae</taxon>
        <taxon>Anthemideae</taxon>
        <taxon>Anthemidinae</taxon>
        <taxon>Tanacetum</taxon>
    </lineage>
</organism>
<reference evidence="3" key="2">
    <citation type="submission" date="2022-01" db="EMBL/GenBank/DDBJ databases">
        <authorList>
            <person name="Yamashiro T."/>
            <person name="Shiraishi A."/>
            <person name="Satake H."/>
            <person name="Nakayama K."/>
        </authorList>
    </citation>
    <scope>NUCLEOTIDE SEQUENCE</scope>
</reference>
<sequence>FDEYFKTSSAASNPISVATLPLPDTAGASSSFTSIDKDAPSLSTLPNNEATNSPLNSTNVDINEEVGEFDSDTFTNPFTPPDTSSAESSSRIIDTSNMHTFQQPPIYTKRWTKDHPLVTIISDSSKPVSTRQQLSTDALWCYFHAFSAKEEPKNYKEAMEESCWIEAMQDEIHEFERLEVWELVPRPDRAMIINIKWIFKVKLDEYYSVLKNKARLVAKGYRREEGIDFEESFAPVARIESIRILFAYATHKNMVVFQMDVKMAFLNRILKEEVYVSQPKGFVNQDHPNHVFRLKKALYGLKQAPRAWYDMLSKFLLSQKFVKGVVDPTLFTRKEGNDLILLQIYVDDIIFASTNPIFCDKFVKIMSKRFKMSMMGQYGLDQCDVVDIPMMGQSKLDEDPNGTPVDPTRYRGMSAIALSCNIVQHSRTKHIVVRYHFIKEQVENGVELYFIKTGYQLADIFTKSLVRERFEFLIKCFSMQSITPEELKRLAESDEE</sequence>
<feature type="compositionally biased region" description="Low complexity" evidence="1">
    <location>
        <begin position="72"/>
        <end position="85"/>
    </location>
</feature>
<gene>
    <name evidence="3" type="ORF">Tco_0701997</name>
</gene>
<dbReference type="InterPro" id="IPR013103">
    <property type="entry name" value="RVT_2"/>
</dbReference>
<feature type="region of interest" description="Disordered" evidence="1">
    <location>
        <begin position="39"/>
        <end position="90"/>
    </location>
</feature>
<feature type="domain" description="Reverse transcriptase Ty1/copia-type" evidence="2">
    <location>
        <begin position="179"/>
        <end position="377"/>
    </location>
</feature>